<evidence type="ECO:0000256" key="4">
    <source>
        <dbReference type="ARBA" id="ARBA00022989"/>
    </source>
</evidence>
<gene>
    <name evidence="7" type="ORF">TRAPUB_12496</name>
</gene>
<name>A0A1M2VTQ2_TRAPU</name>
<keyword evidence="3" id="KW-0256">Endoplasmic reticulum</keyword>
<evidence type="ECO:0000256" key="1">
    <source>
        <dbReference type="ARBA" id="ARBA00004477"/>
    </source>
</evidence>
<keyword evidence="5 6" id="KW-0472">Membrane</keyword>
<protein>
    <submittedName>
        <fullName evidence="7">Uncharacterized protein</fullName>
    </submittedName>
</protein>
<evidence type="ECO:0000256" key="3">
    <source>
        <dbReference type="ARBA" id="ARBA00022824"/>
    </source>
</evidence>
<dbReference type="Proteomes" id="UP000184267">
    <property type="component" value="Unassembled WGS sequence"/>
</dbReference>
<sequence length="154" mass="17357">MPPSTVSDPAYYTAAMSYHEWKREATIPQILFGLHCPYGKPSSPIARFFWRRRIWIEATFALSMMEPWERFIVMYVMYAILLALAFAGFFYLPHHLSFLHARAAYYLYGSDAAGAADSLTRLKDAASWGINASIENVSSFGSKVLSRATGSPEL</sequence>
<evidence type="ECO:0000256" key="6">
    <source>
        <dbReference type="SAM" id="Phobius"/>
    </source>
</evidence>
<evidence type="ECO:0000313" key="7">
    <source>
        <dbReference type="EMBL" id="OJT10989.1"/>
    </source>
</evidence>
<reference evidence="7 8" key="1">
    <citation type="submission" date="2016-10" db="EMBL/GenBank/DDBJ databases">
        <title>Genome sequence of the basidiomycete white-rot fungus Trametes pubescens.</title>
        <authorList>
            <person name="Makela M.R."/>
            <person name="Granchi Z."/>
            <person name="Peng M."/>
            <person name="De Vries R.P."/>
            <person name="Grigoriev I."/>
            <person name="Riley R."/>
            <person name="Hilden K."/>
        </authorList>
    </citation>
    <scope>NUCLEOTIDE SEQUENCE [LARGE SCALE GENOMIC DNA]</scope>
    <source>
        <strain evidence="7 8">FBCC735</strain>
    </source>
</reference>
<proteinExistence type="predicted"/>
<dbReference type="OrthoDB" id="202672at2759"/>
<keyword evidence="2 6" id="KW-0812">Transmembrane</keyword>
<dbReference type="GO" id="GO:0005789">
    <property type="term" value="C:endoplasmic reticulum membrane"/>
    <property type="evidence" value="ECO:0007669"/>
    <property type="project" value="UniProtKB-SubCell"/>
</dbReference>
<dbReference type="Pfam" id="PF11779">
    <property type="entry name" value="SPT_ssu-like"/>
    <property type="match status" value="1"/>
</dbReference>
<keyword evidence="8" id="KW-1185">Reference proteome</keyword>
<organism evidence="7 8">
    <name type="scientific">Trametes pubescens</name>
    <name type="common">White-rot fungus</name>
    <dbReference type="NCBI Taxonomy" id="154538"/>
    <lineage>
        <taxon>Eukaryota</taxon>
        <taxon>Fungi</taxon>
        <taxon>Dikarya</taxon>
        <taxon>Basidiomycota</taxon>
        <taxon>Agaricomycotina</taxon>
        <taxon>Agaricomycetes</taxon>
        <taxon>Polyporales</taxon>
        <taxon>Polyporaceae</taxon>
        <taxon>Trametes</taxon>
    </lineage>
</organism>
<dbReference type="OMA" id="YHEWKRE"/>
<keyword evidence="4 6" id="KW-1133">Transmembrane helix</keyword>
<dbReference type="AlphaFoldDB" id="A0A1M2VTQ2"/>
<accession>A0A1M2VTQ2</accession>
<comment type="subcellular location">
    <subcellularLocation>
        <location evidence="1">Endoplasmic reticulum membrane</location>
        <topology evidence="1">Multi-pass membrane protein</topology>
    </subcellularLocation>
</comment>
<evidence type="ECO:0000313" key="8">
    <source>
        <dbReference type="Proteomes" id="UP000184267"/>
    </source>
</evidence>
<dbReference type="EMBL" id="MNAD01000701">
    <property type="protein sequence ID" value="OJT10989.1"/>
    <property type="molecule type" value="Genomic_DNA"/>
</dbReference>
<evidence type="ECO:0000256" key="5">
    <source>
        <dbReference type="ARBA" id="ARBA00023136"/>
    </source>
</evidence>
<evidence type="ECO:0000256" key="2">
    <source>
        <dbReference type="ARBA" id="ARBA00022692"/>
    </source>
</evidence>
<dbReference type="STRING" id="154538.A0A1M2VTQ2"/>
<feature type="transmembrane region" description="Helical" evidence="6">
    <location>
        <begin position="72"/>
        <end position="92"/>
    </location>
</feature>
<comment type="caution">
    <text evidence="7">The sequence shown here is derived from an EMBL/GenBank/DDBJ whole genome shotgun (WGS) entry which is preliminary data.</text>
</comment>
<dbReference type="InterPro" id="IPR024512">
    <property type="entry name" value="Ser_palmitoyltrfase_ssu-like"/>
</dbReference>